<dbReference type="InterPro" id="IPR029060">
    <property type="entry name" value="PIN-like_dom_sf"/>
</dbReference>
<dbReference type="Pfam" id="PF01850">
    <property type="entry name" value="PIN"/>
    <property type="match status" value="1"/>
</dbReference>
<keyword evidence="3" id="KW-0540">Nuclease</keyword>
<keyword evidence="4" id="KW-0479">Metal-binding</keyword>
<keyword evidence="6" id="KW-0460">Magnesium</keyword>
<dbReference type="CDD" id="cd09881">
    <property type="entry name" value="PIN_VapC4-5_FitB-like"/>
    <property type="match status" value="1"/>
</dbReference>
<keyword evidence="10" id="KW-1185">Reference proteome</keyword>
<comment type="similarity">
    <text evidence="7">Belongs to the PINc/VapC protein family.</text>
</comment>
<dbReference type="Proteomes" id="UP000641646">
    <property type="component" value="Unassembled WGS sequence"/>
</dbReference>
<dbReference type="GO" id="GO:0004518">
    <property type="term" value="F:nuclease activity"/>
    <property type="evidence" value="ECO:0007669"/>
    <property type="project" value="UniProtKB-KW"/>
</dbReference>
<dbReference type="Gene3D" id="3.40.50.1010">
    <property type="entry name" value="5'-nuclease"/>
    <property type="match status" value="1"/>
</dbReference>
<organism evidence="9 10">
    <name type="scientific">Aerosakkonema funiforme FACHB-1375</name>
    <dbReference type="NCBI Taxonomy" id="2949571"/>
    <lineage>
        <taxon>Bacteria</taxon>
        <taxon>Bacillati</taxon>
        <taxon>Cyanobacteriota</taxon>
        <taxon>Cyanophyceae</taxon>
        <taxon>Oscillatoriophycideae</taxon>
        <taxon>Aerosakkonematales</taxon>
        <taxon>Aerosakkonemataceae</taxon>
        <taxon>Aerosakkonema</taxon>
    </lineage>
</organism>
<dbReference type="GO" id="GO:0016787">
    <property type="term" value="F:hydrolase activity"/>
    <property type="evidence" value="ECO:0007669"/>
    <property type="project" value="UniProtKB-KW"/>
</dbReference>
<evidence type="ECO:0000256" key="3">
    <source>
        <dbReference type="ARBA" id="ARBA00022722"/>
    </source>
</evidence>
<evidence type="ECO:0000313" key="9">
    <source>
        <dbReference type="EMBL" id="MBD2183209.1"/>
    </source>
</evidence>
<evidence type="ECO:0000259" key="8">
    <source>
        <dbReference type="Pfam" id="PF01850"/>
    </source>
</evidence>
<dbReference type="PANTHER" id="PTHR33653">
    <property type="entry name" value="RIBONUCLEASE VAPC2"/>
    <property type="match status" value="1"/>
</dbReference>
<sequence>MYLLDTNHCSLAIQNQPDILSRLAALEQFQIATCVIVQAELIYMAENSQKRESNLNRVKEFLRNIIIYEIDSITAEIYGKFQAELMQKFGPKEKSKRRRTRMIDIGFSQHDLWIASIAIQHNLTLVSADRDFQRIQEVRSLSIETWYSPPTEA</sequence>
<evidence type="ECO:0000256" key="7">
    <source>
        <dbReference type="ARBA" id="ARBA00038093"/>
    </source>
</evidence>
<dbReference type="GO" id="GO:0046872">
    <property type="term" value="F:metal ion binding"/>
    <property type="evidence" value="ECO:0007669"/>
    <property type="project" value="UniProtKB-KW"/>
</dbReference>
<dbReference type="InterPro" id="IPR050556">
    <property type="entry name" value="Type_II_TA_system_RNase"/>
</dbReference>
<evidence type="ECO:0000256" key="6">
    <source>
        <dbReference type="ARBA" id="ARBA00022842"/>
    </source>
</evidence>
<keyword evidence="5" id="KW-0378">Hydrolase</keyword>
<evidence type="ECO:0000256" key="2">
    <source>
        <dbReference type="ARBA" id="ARBA00022649"/>
    </source>
</evidence>
<evidence type="ECO:0000256" key="4">
    <source>
        <dbReference type="ARBA" id="ARBA00022723"/>
    </source>
</evidence>
<gene>
    <name evidence="9" type="ORF">H6G03_19435</name>
</gene>
<dbReference type="PANTHER" id="PTHR33653:SF1">
    <property type="entry name" value="RIBONUCLEASE VAPC2"/>
    <property type="match status" value="1"/>
</dbReference>
<comment type="cofactor">
    <cofactor evidence="1">
        <name>Mg(2+)</name>
        <dbReference type="ChEBI" id="CHEBI:18420"/>
    </cofactor>
</comment>
<proteinExistence type="inferred from homology"/>
<evidence type="ECO:0000256" key="1">
    <source>
        <dbReference type="ARBA" id="ARBA00001946"/>
    </source>
</evidence>
<accession>A0A926VIQ0</accession>
<dbReference type="InterPro" id="IPR002716">
    <property type="entry name" value="PIN_dom"/>
</dbReference>
<comment type="caution">
    <text evidence="9">The sequence shown here is derived from an EMBL/GenBank/DDBJ whole genome shotgun (WGS) entry which is preliminary data.</text>
</comment>
<feature type="domain" description="PIN" evidence="8">
    <location>
        <begin position="2"/>
        <end position="136"/>
    </location>
</feature>
<dbReference type="RefSeq" id="WP_190467068.1">
    <property type="nucleotide sequence ID" value="NZ_JACJPW010000050.1"/>
</dbReference>
<name>A0A926VIQ0_9CYAN</name>
<reference evidence="9" key="2">
    <citation type="submission" date="2020-08" db="EMBL/GenBank/DDBJ databases">
        <authorList>
            <person name="Chen M."/>
            <person name="Teng W."/>
            <person name="Zhao L."/>
            <person name="Hu C."/>
            <person name="Zhou Y."/>
            <person name="Han B."/>
            <person name="Song L."/>
            <person name="Shu W."/>
        </authorList>
    </citation>
    <scope>NUCLEOTIDE SEQUENCE</scope>
    <source>
        <strain evidence="9">FACHB-1375</strain>
    </source>
</reference>
<evidence type="ECO:0000256" key="5">
    <source>
        <dbReference type="ARBA" id="ARBA00022801"/>
    </source>
</evidence>
<keyword evidence="2" id="KW-1277">Toxin-antitoxin system</keyword>
<reference evidence="9" key="1">
    <citation type="journal article" date="2015" name="ISME J.">
        <title>Draft Genome Sequence of Streptomyces incarnatus NRRL8089, which Produces the Nucleoside Antibiotic Sinefungin.</title>
        <authorList>
            <person name="Oshima K."/>
            <person name="Hattori M."/>
            <person name="Shimizu H."/>
            <person name="Fukuda K."/>
            <person name="Nemoto M."/>
            <person name="Inagaki K."/>
            <person name="Tamura T."/>
        </authorList>
    </citation>
    <scope>NUCLEOTIDE SEQUENCE</scope>
    <source>
        <strain evidence="9">FACHB-1375</strain>
    </source>
</reference>
<dbReference type="AlphaFoldDB" id="A0A926VIQ0"/>
<evidence type="ECO:0000313" key="10">
    <source>
        <dbReference type="Proteomes" id="UP000641646"/>
    </source>
</evidence>
<dbReference type="EMBL" id="JACJPW010000050">
    <property type="protein sequence ID" value="MBD2183209.1"/>
    <property type="molecule type" value="Genomic_DNA"/>
</dbReference>
<protein>
    <submittedName>
        <fullName evidence="9">Type II toxin-antitoxin system VapC family toxin</fullName>
    </submittedName>
</protein>
<dbReference type="SUPFAM" id="SSF88723">
    <property type="entry name" value="PIN domain-like"/>
    <property type="match status" value="1"/>
</dbReference>